<dbReference type="Proteomes" id="UP001210925">
    <property type="component" value="Unassembled WGS sequence"/>
</dbReference>
<protein>
    <submittedName>
        <fullName evidence="1">Uncharacterized protein</fullName>
    </submittedName>
</protein>
<dbReference type="EMBL" id="JADGKB010000009">
    <property type="protein sequence ID" value="KAJ3260763.1"/>
    <property type="molecule type" value="Genomic_DNA"/>
</dbReference>
<gene>
    <name evidence="1" type="ORF">HK103_007326</name>
</gene>
<comment type="caution">
    <text evidence="1">The sequence shown here is derived from an EMBL/GenBank/DDBJ whole genome shotgun (WGS) entry which is preliminary data.</text>
</comment>
<proteinExistence type="predicted"/>
<evidence type="ECO:0000313" key="1">
    <source>
        <dbReference type="EMBL" id="KAJ3260763.1"/>
    </source>
</evidence>
<accession>A0AAD5ULF1</accession>
<reference evidence="1" key="1">
    <citation type="submission" date="2020-05" db="EMBL/GenBank/DDBJ databases">
        <title>Phylogenomic resolution of chytrid fungi.</title>
        <authorList>
            <person name="Stajich J.E."/>
            <person name="Amses K."/>
            <person name="Simmons R."/>
            <person name="Seto K."/>
            <person name="Myers J."/>
            <person name="Bonds A."/>
            <person name="Quandt C.A."/>
            <person name="Barry K."/>
            <person name="Liu P."/>
            <person name="Grigoriev I."/>
            <person name="Longcore J.E."/>
            <person name="James T.Y."/>
        </authorList>
    </citation>
    <scope>NUCLEOTIDE SEQUENCE</scope>
    <source>
        <strain evidence="1">PLAUS21</strain>
    </source>
</reference>
<sequence length="231" mass="26288">MAAVHDRLFKSEVPEILHLNQQNTMDIYSGQDPDYIIFTNNFSQPVQISTYTSTQEFMIKPGRTKKWKADTADFLLIYHPDWKRFKLGINGTIGIYVLPGSHIFFNKPQIQLPDNVSMIPHKRNRIAIHNLSKQELNVWVTTCAAGNASGTPLAFKQIRESSRDRPEFILIRKEDGEEFGFLCPPGFQIIVNPFTKSLFKSLSPIKNAVMVSTAKCSSIITNFRTSLLTHN</sequence>
<name>A0AAD5ULF1_9FUNG</name>
<dbReference type="AlphaFoldDB" id="A0AAD5ULF1"/>
<organism evidence="1 2">
    <name type="scientific">Boothiomyces macroporosus</name>
    <dbReference type="NCBI Taxonomy" id="261099"/>
    <lineage>
        <taxon>Eukaryota</taxon>
        <taxon>Fungi</taxon>
        <taxon>Fungi incertae sedis</taxon>
        <taxon>Chytridiomycota</taxon>
        <taxon>Chytridiomycota incertae sedis</taxon>
        <taxon>Chytridiomycetes</taxon>
        <taxon>Rhizophydiales</taxon>
        <taxon>Terramycetaceae</taxon>
        <taxon>Boothiomyces</taxon>
    </lineage>
</organism>
<evidence type="ECO:0000313" key="2">
    <source>
        <dbReference type="Proteomes" id="UP001210925"/>
    </source>
</evidence>
<keyword evidence="2" id="KW-1185">Reference proteome</keyword>